<comment type="caution">
    <text evidence="9">The sequence shown here is derived from an EMBL/GenBank/DDBJ whole genome shotgun (WGS) entry which is preliminary data.</text>
</comment>
<dbReference type="PANTHER" id="PTHR20886">
    <property type="entry name" value="VANG-LIKE PROTEIN"/>
    <property type="match status" value="1"/>
</dbReference>
<gene>
    <name evidence="9" type="ORF">ODALV1_LOCUS10413</name>
</gene>
<evidence type="ECO:0008006" key="11">
    <source>
        <dbReference type="Google" id="ProtNLM"/>
    </source>
</evidence>
<feature type="transmembrane region" description="Helical" evidence="8">
    <location>
        <begin position="289"/>
        <end position="310"/>
    </location>
</feature>
<dbReference type="EMBL" id="CAXLJM020000032">
    <property type="protein sequence ID" value="CAL8100016.1"/>
    <property type="molecule type" value="Genomic_DNA"/>
</dbReference>
<evidence type="ECO:0000256" key="2">
    <source>
        <dbReference type="ARBA" id="ARBA00022475"/>
    </source>
</evidence>
<evidence type="ECO:0000256" key="7">
    <source>
        <dbReference type="SAM" id="MobiDB-lite"/>
    </source>
</evidence>
<evidence type="ECO:0000256" key="1">
    <source>
        <dbReference type="ARBA" id="ARBA00004651"/>
    </source>
</evidence>
<evidence type="ECO:0000313" key="10">
    <source>
        <dbReference type="Proteomes" id="UP001642540"/>
    </source>
</evidence>
<feature type="compositionally biased region" description="Basic residues" evidence="7">
    <location>
        <begin position="79"/>
        <end position="100"/>
    </location>
</feature>
<dbReference type="Proteomes" id="UP001642540">
    <property type="component" value="Unassembled WGS sequence"/>
</dbReference>
<feature type="transmembrane region" description="Helical" evidence="8">
    <location>
        <begin position="211"/>
        <end position="237"/>
    </location>
</feature>
<name>A0ABP1QHL7_9HEXA</name>
<evidence type="ECO:0000256" key="8">
    <source>
        <dbReference type="SAM" id="Phobius"/>
    </source>
</evidence>
<evidence type="ECO:0000256" key="3">
    <source>
        <dbReference type="ARBA" id="ARBA00022692"/>
    </source>
</evidence>
<dbReference type="PIRSF" id="PIRSF007991">
    <property type="entry name" value="Strabismus"/>
    <property type="match status" value="1"/>
</dbReference>
<feature type="region of interest" description="Disordered" evidence="7">
    <location>
        <begin position="70"/>
        <end position="117"/>
    </location>
</feature>
<protein>
    <recommendedName>
        <fullName evidence="11">Vang-like protein</fullName>
    </recommendedName>
</protein>
<keyword evidence="4 8" id="KW-1133">Transmembrane helix</keyword>
<feature type="transmembrane region" description="Helical" evidence="8">
    <location>
        <begin position="257"/>
        <end position="277"/>
    </location>
</feature>
<accession>A0ABP1QHL7</accession>
<evidence type="ECO:0000256" key="6">
    <source>
        <dbReference type="ARBA" id="ARBA00025718"/>
    </source>
</evidence>
<keyword evidence="2" id="KW-1003">Cell membrane</keyword>
<keyword evidence="10" id="KW-1185">Reference proteome</keyword>
<evidence type="ECO:0000256" key="4">
    <source>
        <dbReference type="ARBA" id="ARBA00022989"/>
    </source>
</evidence>
<dbReference type="Pfam" id="PF06638">
    <property type="entry name" value="Strabismus"/>
    <property type="match status" value="1"/>
</dbReference>
<evidence type="ECO:0000313" key="9">
    <source>
        <dbReference type="EMBL" id="CAL8100016.1"/>
    </source>
</evidence>
<comment type="subcellular location">
    <subcellularLocation>
        <location evidence="1">Cell membrane</location>
        <topology evidence="1">Multi-pass membrane protein</topology>
    </subcellularLocation>
</comment>
<sequence>MSPPAVAWIPIMDTESLKSGFSEISNRSRRIVTTPSGGGGGHTPIGGGFAGGTNINGGINGGIIHSAGGGSVTSLSLPGRHHHRNHHHHRSHNHSRSGRNSRREEPLLETPESGHGSEIMDHQVVLSAAQSPDNNRAPSIAQTPREGHEVIEVQILPQDDGWGDAATAVTGNTSDRSNSPIGNGGTVNSIKWATIPQENQSSDNLGWCQRYVGSVIGAGIVVIAVASPIVMVVGHRIGFPSSRPVTNTRECGPECHAFLLALTVKLVALFGAVWAIFWRGSPATMPRIFFFRAITLLLAFLAAFTFWLFYWVRAEEDGDLSIVGATAFAGGLADALLAIHYLGVLLTEVRQLQPQFQVTVVRSPDGMSKQWIMGSLSIQRAAVWVLQNYYSEFPLYNPHLDRMPPIRKRQPSMNNSTATSFKFYDFDGISSTFTPTGRMSRRGSSHNERFYEEHEYERRVRKRRARLVAATEEAFTHIKRLQDEQGKGPAVPLDAMEAAAAVFPSLARPLQKYLRVTRQQPWHTAESVLHHLAACLRLGLAPRAFLDRYLSYQPVLQGSREGSVSSWALVSDFSVSRTVGKDTNFLLRNGEVSLYVTVAPLPHFNITEQVVDPKSNKFTLRLSSETSV</sequence>
<keyword evidence="5 8" id="KW-0472">Membrane</keyword>
<keyword evidence="3 8" id="KW-0812">Transmembrane</keyword>
<evidence type="ECO:0000256" key="5">
    <source>
        <dbReference type="ARBA" id="ARBA00023136"/>
    </source>
</evidence>
<reference evidence="9 10" key="1">
    <citation type="submission" date="2024-08" db="EMBL/GenBank/DDBJ databases">
        <authorList>
            <person name="Cucini C."/>
            <person name="Frati F."/>
        </authorList>
    </citation>
    <scope>NUCLEOTIDE SEQUENCE [LARGE SCALE GENOMIC DNA]</scope>
</reference>
<feature type="transmembrane region" description="Helical" evidence="8">
    <location>
        <begin position="322"/>
        <end position="346"/>
    </location>
</feature>
<organism evidence="9 10">
    <name type="scientific">Orchesella dallaii</name>
    <dbReference type="NCBI Taxonomy" id="48710"/>
    <lineage>
        <taxon>Eukaryota</taxon>
        <taxon>Metazoa</taxon>
        <taxon>Ecdysozoa</taxon>
        <taxon>Arthropoda</taxon>
        <taxon>Hexapoda</taxon>
        <taxon>Collembola</taxon>
        <taxon>Entomobryomorpha</taxon>
        <taxon>Entomobryoidea</taxon>
        <taxon>Orchesellidae</taxon>
        <taxon>Orchesellinae</taxon>
        <taxon>Orchesella</taxon>
    </lineage>
</organism>
<dbReference type="InterPro" id="IPR009539">
    <property type="entry name" value="VANGL"/>
</dbReference>
<comment type="similarity">
    <text evidence="6">Belongs to the Vang family.</text>
</comment>
<proteinExistence type="inferred from homology"/>